<name>A0ABR4VPS6_9GAMM</name>
<reference evidence="1 2" key="1">
    <citation type="submission" date="2014-08" db="EMBL/GenBank/DDBJ databases">
        <title>Genome sequences of NCPPB Pectobacterium isolates.</title>
        <authorList>
            <person name="Glover R.H."/>
            <person name="Sapp M."/>
            <person name="Elphinstone J."/>
        </authorList>
    </citation>
    <scope>NUCLEOTIDE SEQUENCE [LARGE SCALE GENOMIC DNA]</scope>
    <source>
        <strain evidence="1 2">NCPPB3841</strain>
    </source>
</reference>
<comment type="caution">
    <text evidence="1">The sequence shown here is derived from an EMBL/GenBank/DDBJ whole genome shotgun (WGS) entry which is preliminary data.</text>
</comment>
<dbReference type="InterPro" id="IPR031582">
    <property type="entry name" value="TadF"/>
</dbReference>
<organism evidence="1 2">
    <name type="scientific">Pectobacterium odoriferum</name>
    <dbReference type="NCBI Taxonomy" id="78398"/>
    <lineage>
        <taxon>Bacteria</taxon>
        <taxon>Pseudomonadati</taxon>
        <taxon>Pseudomonadota</taxon>
        <taxon>Gammaproteobacteria</taxon>
        <taxon>Enterobacterales</taxon>
        <taxon>Pectobacteriaceae</taxon>
        <taxon>Pectobacterium</taxon>
    </lineage>
</organism>
<sequence>MISIVLIFMIFFISDLVMRQAMVGKLDRVSYSVAGILRERNQLFDEREKLEQRDIEQSLQLAVRMLRDMHTDADLSKLRVRVEEVHFNQPDSLTDTSQTVKLYRTWQAGSGGECQAPQPLNQLTYLSPRGSYGRWVPLYQVSVCLPTISWFTRLTAGLGEEPVMSSFAIVMVR</sequence>
<evidence type="ECO:0000313" key="1">
    <source>
        <dbReference type="EMBL" id="KGA41355.1"/>
    </source>
</evidence>
<proteinExistence type="predicted"/>
<protein>
    <submittedName>
        <fullName evidence="1">Flp pilus assembly surface protein TadF</fullName>
    </submittedName>
</protein>
<keyword evidence="2" id="KW-1185">Reference proteome</keyword>
<evidence type="ECO:0000313" key="2">
    <source>
        <dbReference type="Proteomes" id="UP000029447"/>
    </source>
</evidence>
<accession>A0ABR4VPS6</accession>
<dbReference type="Proteomes" id="UP000029447">
    <property type="component" value="Unassembled WGS sequence"/>
</dbReference>
<gene>
    <name evidence="1" type="ORF">KU75_11230</name>
</gene>
<dbReference type="Pfam" id="PF16964">
    <property type="entry name" value="TadF"/>
    <property type="match status" value="1"/>
</dbReference>
<dbReference type="EMBL" id="JQOF01000008">
    <property type="protein sequence ID" value="KGA41355.1"/>
    <property type="molecule type" value="Genomic_DNA"/>
</dbReference>